<protein>
    <submittedName>
        <fullName evidence="1">Uncharacterized protein</fullName>
    </submittedName>
</protein>
<name>A0A6C0HKE5_9ZZZZ</name>
<sequence>MEETLLCPVDIQKTNMADFYRWEELPVSHEMFCWKTVYILGSEPNTHNGLALPNETVGPHSYTELVDVLHQSSKPSTR</sequence>
<dbReference type="EMBL" id="MN739974">
    <property type="protein sequence ID" value="QHT80586.1"/>
    <property type="molecule type" value="Genomic_DNA"/>
</dbReference>
<evidence type="ECO:0000313" key="1">
    <source>
        <dbReference type="EMBL" id="QHT80586.1"/>
    </source>
</evidence>
<reference evidence="1" key="1">
    <citation type="journal article" date="2020" name="Nature">
        <title>Giant virus diversity and host interactions through global metagenomics.</title>
        <authorList>
            <person name="Schulz F."/>
            <person name="Roux S."/>
            <person name="Paez-Espino D."/>
            <person name="Jungbluth S."/>
            <person name="Walsh D.A."/>
            <person name="Denef V.J."/>
            <person name="McMahon K.D."/>
            <person name="Konstantinidis K.T."/>
            <person name="Eloe-Fadrosh E.A."/>
            <person name="Kyrpides N.C."/>
            <person name="Woyke T."/>
        </authorList>
    </citation>
    <scope>NUCLEOTIDE SEQUENCE</scope>
    <source>
        <strain evidence="1">GVMAG-M-3300023184-121</strain>
    </source>
</reference>
<proteinExistence type="predicted"/>
<organism evidence="1">
    <name type="scientific">viral metagenome</name>
    <dbReference type="NCBI Taxonomy" id="1070528"/>
    <lineage>
        <taxon>unclassified sequences</taxon>
        <taxon>metagenomes</taxon>
        <taxon>organismal metagenomes</taxon>
    </lineage>
</organism>
<dbReference type="AlphaFoldDB" id="A0A6C0HKE5"/>
<accession>A0A6C0HKE5</accession>